<dbReference type="PANTHER" id="PTHR43736">
    <property type="entry name" value="ADP-RIBOSE PYROPHOSPHATASE"/>
    <property type="match status" value="1"/>
</dbReference>
<feature type="domain" description="Nudix hydrolase" evidence="3">
    <location>
        <begin position="8"/>
        <end position="117"/>
    </location>
</feature>
<dbReference type="Gene3D" id="3.90.79.10">
    <property type="entry name" value="Nucleoside Triphosphate Pyrophosphohydrolase"/>
    <property type="match status" value="1"/>
</dbReference>
<dbReference type="Pfam" id="PF00293">
    <property type="entry name" value="NUDIX"/>
    <property type="match status" value="1"/>
</dbReference>
<evidence type="ECO:0000313" key="5">
    <source>
        <dbReference type="Proteomes" id="UP000559182"/>
    </source>
</evidence>
<feature type="region of interest" description="Disordered" evidence="2">
    <location>
        <begin position="185"/>
        <end position="216"/>
    </location>
</feature>
<dbReference type="SUPFAM" id="SSF55811">
    <property type="entry name" value="Nudix"/>
    <property type="match status" value="1"/>
</dbReference>
<accession>A0A839N1A1</accession>
<organism evidence="4 5">
    <name type="scientific">Flexivirga oryzae</name>
    <dbReference type="NCBI Taxonomy" id="1794944"/>
    <lineage>
        <taxon>Bacteria</taxon>
        <taxon>Bacillati</taxon>
        <taxon>Actinomycetota</taxon>
        <taxon>Actinomycetes</taxon>
        <taxon>Micrococcales</taxon>
        <taxon>Dermacoccaceae</taxon>
        <taxon>Flexivirga</taxon>
    </lineage>
</organism>
<name>A0A839N1A1_9MICO</name>
<dbReference type="InterPro" id="IPR015797">
    <property type="entry name" value="NUDIX_hydrolase-like_dom_sf"/>
</dbReference>
<evidence type="ECO:0000256" key="2">
    <source>
        <dbReference type="SAM" id="MobiDB-lite"/>
    </source>
</evidence>
<comment type="similarity">
    <text evidence="1">Belongs to the Nudix hydrolase family.</text>
</comment>
<dbReference type="InterPro" id="IPR000086">
    <property type="entry name" value="NUDIX_hydrolase_dom"/>
</dbReference>
<proteinExistence type="inferred from homology"/>
<dbReference type="Proteomes" id="UP000559182">
    <property type="component" value="Unassembled WGS sequence"/>
</dbReference>
<gene>
    <name evidence="4" type="ORF">FHU39_001131</name>
</gene>
<comment type="caution">
    <text evidence="4">The sequence shown here is derived from an EMBL/GenBank/DDBJ whole genome shotgun (WGS) entry which is preliminary data.</text>
</comment>
<sequence length="216" mass="23633">MTSNQPVVSVDAVALRHTDDRVGVVLVERQYAPFRHRRALPGVMMLSGESARDAALRGLREKCGLTAESVRWQTAGRYNDERNRDPRGATISLTQIVVLHPAANGRDSTWTIPLDELPKLPFAHNQIIADAVADVRARFWEDTRIIPAFLGDTFSTLDVAGLAEQLELEANPANLARRLGSMYADTGRTQPAGRGRPARVWAGTPAIPEYPGAGDE</sequence>
<keyword evidence="5" id="KW-1185">Reference proteome</keyword>
<evidence type="ECO:0000256" key="1">
    <source>
        <dbReference type="ARBA" id="ARBA00005582"/>
    </source>
</evidence>
<dbReference type="CDD" id="cd18873">
    <property type="entry name" value="NUDIX_NadM_like"/>
    <property type="match status" value="1"/>
</dbReference>
<dbReference type="PANTHER" id="PTHR43736:SF1">
    <property type="entry name" value="DIHYDRONEOPTERIN TRIPHOSPHATE DIPHOSPHATASE"/>
    <property type="match status" value="1"/>
</dbReference>
<evidence type="ECO:0000313" key="4">
    <source>
        <dbReference type="EMBL" id="MBB2891147.1"/>
    </source>
</evidence>
<evidence type="ECO:0000259" key="3">
    <source>
        <dbReference type="Pfam" id="PF00293"/>
    </source>
</evidence>
<reference evidence="4 5" key="1">
    <citation type="submission" date="2020-08" db="EMBL/GenBank/DDBJ databases">
        <title>Sequencing the genomes of 1000 actinobacteria strains.</title>
        <authorList>
            <person name="Klenk H.-P."/>
        </authorList>
    </citation>
    <scope>NUCLEOTIDE SEQUENCE [LARGE SCALE GENOMIC DNA]</scope>
    <source>
        <strain evidence="4 5">DSM 105369</strain>
    </source>
</reference>
<dbReference type="AlphaFoldDB" id="A0A839N1A1"/>
<dbReference type="RefSeq" id="WP_183319450.1">
    <property type="nucleotide sequence ID" value="NZ_JACHVQ010000001.1"/>
</dbReference>
<dbReference type="EMBL" id="JACHVQ010000001">
    <property type="protein sequence ID" value="MBB2891147.1"/>
    <property type="molecule type" value="Genomic_DNA"/>
</dbReference>
<protein>
    <submittedName>
        <fullName evidence="4">ADP-ribose pyrophosphatase YjhB (NUDIX family)</fullName>
    </submittedName>
</protein>